<name>A0ABV2YMD3_9ACTN</name>
<evidence type="ECO:0000256" key="1">
    <source>
        <dbReference type="SAM" id="MobiDB-lite"/>
    </source>
</evidence>
<evidence type="ECO:0000313" key="4">
    <source>
        <dbReference type="Proteomes" id="UP001550850"/>
    </source>
</evidence>
<protein>
    <recommendedName>
        <fullName evidence="5">Secreted protein</fullName>
    </recommendedName>
</protein>
<feature type="transmembrane region" description="Helical" evidence="2">
    <location>
        <begin position="45"/>
        <end position="69"/>
    </location>
</feature>
<gene>
    <name evidence="3" type="ORF">AB0E65_22070</name>
</gene>
<proteinExistence type="predicted"/>
<accession>A0ABV2YMD3</accession>
<dbReference type="RefSeq" id="WP_108951867.1">
    <property type="nucleotide sequence ID" value="NZ_BEVZ01000001.1"/>
</dbReference>
<dbReference type="EMBL" id="JBEZUR010000042">
    <property type="protein sequence ID" value="MEU3556877.1"/>
    <property type="molecule type" value="Genomic_DNA"/>
</dbReference>
<evidence type="ECO:0008006" key="5">
    <source>
        <dbReference type="Google" id="ProtNLM"/>
    </source>
</evidence>
<keyword evidence="4" id="KW-1185">Reference proteome</keyword>
<feature type="compositionally biased region" description="Basic and acidic residues" evidence="1">
    <location>
        <begin position="1"/>
        <end position="13"/>
    </location>
</feature>
<reference evidence="3 4" key="1">
    <citation type="submission" date="2024-06" db="EMBL/GenBank/DDBJ databases">
        <title>The Natural Products Discovery Center: Release of the First 8490 Sequenced Strains for Exploring Actinobacteria Biosynthetic Diversity.</title>
        <authorList>
            <person name="Kalkreuter E."/>
            <person name="Kautsar S.A."/>
            <person name="Yang D."/>
            <person name="Bader C.D."/>
            <person name="Teijaro C.N."/>
            <person name="Fluegel L."/>
            <person name="Davis C.M."/>
            <person name="Simpson J.R."/>
            <person name="Lauterbach L."/>
            <person name="Steele A.D."/>
            <person name="Gui C."/>
            <person name="Meng S."/>
            <person name="Li G."/>
            <person name="Viehrig K."/>
            <person name="Ye F."/>
            <person name="Su P."/>
            <person name="Kiefer A.F."/>
            <person name="Nichols A."/>
            <person name="Cepeda A.J."/>
            <person name="Yan W."/>
            <person name="Fan B."/>
            <person name="Jiang Y."/>
            <person name="Adhikari A."/>
            <person name="Zheng C.-J."/>
            <person name="Schuster L."/>
            <person name="Cowan T.M."/>
            <person name="Smanski M.J."/>
            <person name="Chevrette M.G."/>
            <person name="De Carvalho L.P.S."/>
            <person name="Shen B."/>
        </authorList>
    </citation>
    <scope>NUCLEOTIDE SEQUENCE [LARGE SCALE GENOMIC DNA]</scope>
    <source>
        <strain evidence="3 4">NPDC038104</strain>
    </source>
</reference>
<comment type="caution">
    <text evidence="3">The sequence shown here is derived from an EMBL/GenBank/DDBJ whole genome shotgun (WGS) entry which is preliminary data.</text>
</comment>
<evidence type="ECO:0000256" key="2">
    <source>
        <dbReference type="SAM" id="Phobius"/>
    </source>
</evidence>
<feature type="region of interest" description="Disordered" evidence="1">
    <location>
        <begin position="1"/>
        <end position="25"/>
    </location>
</feature>
<organism evidence="3 4">
    <name type="scientific">Streptomyces fragilis</name>
    <dbReference type="NCBI Taxonomy" id="67301"/>
    <lineage>
        <taxon>Bacteria</taxon>
        <taxon>Bacillati</taxon>
        <taxon>Actinomycetota</taxon>
        <taxon>Actinomycetes</taxon>
        <taxon>Kitasatosporales</taxon>
        <taxon>Streptomycetaceae</taxon>
        <taxon>Streptomyces</taxon>
    </lineage>
</organism>
<evidence type="ECO:0000313" key="3">
    <source>
        <dbReference type="EMBL" id="MEU3556877.1"/>
    </source>
</evidence>
<dbReference type="Proteomes" id="UP001550850">
    <property type="component" value="Unassembled WGS sequence"/>
</dbReference>
<sequence>MTEARTEEARTPEAGETVEGAGAPDAFAAVPAEQAARKPGRGRRIAVVSAVALVTAAAVAVSGFTWVTVRDADRDPGKPVWKYAEAPDPQPSPVETDGLRGALLSWEDDLSQGPDMGEYGSDVELNGKQAAALAKESFDELPRSQRRQLEREIDKRRMKGVAMRSYTVQGRRGAYVTEVVLTQMSNEKDARSGSIGRRQIFESVKDLGIAVAGPKVPGHGKNARCYVIEADKKGRNEFVHCVGHQGEVTVSLSAFAPRPIEKKDIAGLMGKQLDRIETPGEAV</sequence>
<keyword evidence="2" id="KW-1133">Transmembrane helix</keyword>
<keyword evidence="2" id="KW-0812">Transmembrane</keyword>
<feature type="compositionally biased region" description="Low complexity" evidence="1">
    <location>
        <begin position="14"/>
        <end position="25"/>
    </location>
</feature>
<keyword evidence="2" id="KW-0472">Membrane</keyword>